<keyword evidence="2" id="KW-1185">Reference proteome</keyword>
<dbReference type="Proteomes" id="UP000887116">
    <property type="component" value="Unassembled WGS sequence"/>
</dbReference>
<accession>A0A8X6HDY3</accession>
<proteinExistence type="predicted"/>
<sequence>MNISEVKTVQIQKFSQVTLQNFRTGAEFKIISNNCYIQAFEVYIFINYSAYTHRDGISAMIYEKWRKPAKAPVKNDLTWTFSVVDVHGDCKYSQSFITVNPAFCGYSMFIPNIFKRAVFLEQSDVFLPEDVLTLKIELTCPLYTCPLTLEFFRNAYPTGNSRKRQLMFDSALLFAHMRNALRYILMTRKRSSIDEDHFQLQPNFYEPKNDAHKKYLREHPVFQLFNALKRMLKKGLDESIPYSDDLLEKENNYVPELLYIYLRMKEIYFNSDIRFNIRKLKVSYPG</sequence>
<gene>
    <name evidence="1" type="ORF">TNCT_585601</name>
</gene>
<comment type="caution">
    <text evidence="1">The sequence shown here is derived from an EMBL/GenBank/DDBJ whole genome shotgun (WGS) entry which is preliminary data.</text>
</comment>
<evidence type="ECO:0000313" key="2">
    <source>
        <dbReference type="Proteomes" id="UP000887116"/>
    </source>
</evidence>
<organism evidence="1 2">
    <name type="scientific">Trichonephila clavata</name>
    <name type="common">Joro spider</name>
    <name type="synonym">Nephila clavata</name>
    <dbReference type="NCBI Taxonomy" id="2740835"/>
    <lineage>
        <taxon>Eukaryota</taxon>
        <taxon>Metazoa</taxon>
        <taxon>Ecdysozoa</taxon>
        <taxon>Arthropoda</taxon>
        <taxon>Chelicerata</taxon>
        <taxon>Arachnida</taxon>
        <taxon>Araneae</taxon>
        <taxon>Araneomorphae</taxon>
        <taxon>Entelegynae</taxon>
        <taxon>Araneoidea</taxon>
        <taxon>Nephilidae</taxon>
        <taxon>Trichonephila</taxon>
    </lineage>
</organism>
<name>A0A8X6HDY3_TRICU</name>
<dbReference type="EMBL" id="BMAO01025229">
    <property type="protein sequence ID" value="GFR01294.1"/>
    <property type="molecule type" value="Genomic_DNA"/>
</dbReference>
<reference evidence="1" key="1">
    <citation type="submission" date="2020-07" db="EMBL/GenBank/DDBJ databases">
        <title>Multicomponent nature underlies the extraordinary mechanical properties of spider dragline silk.</title>
        <authorList>
            <person name="Kono N."/>
            <person name="Nakamura H."/>
            <person name="Mori M."/>
            <person name="Yoshida Y."/>
            <person name="Ohtoshi R."/>
            <person name="Malay A.D."/>
            <person name="Moran D.A.P."/>
            <person name="Tomita M."/>
            <person name="Numata K."/>
            <person name="Arakawa K."/>
        </authorList>
    </citation>
    <scope>NUCLEOTIDE SEQUENCE</scope>
</reference>
<protein>
    <submittedName>
        <fullName evidence="1">Uncharacterized protein</fullName>
    </submittedName>
</protein>
<dbReference type="AlphaFoldDB" id="A0A8X6HDY3"/>
<evidence type="ECO:0000313" key="1">
    <source>
        <dbReference type="EMBL" id="GFR01294.1"/>
    </source>
</evidence>